<evidence type="ECO:0000256" key="7">
    <source>
        <dbReference type="RuleBase" id="RU366025"/>
    </source>
</evidence>
<reference evidence="10" key="1">
    <citation type="submission" date="2023-07" db="EMBL/GenBank/DDBJ databases">
        <title>Chromosome-level genome assembly of Artemia franciscana.</title>
        <authorList>
            <person name="Jo E."/>
        </authorList>
    </citation>
    <scope>NUCLEOTIDE SEQUENCE</scope>
    <source>
        <tissue evidence="10">Whole body</tissue>
    </source>
</reference>
<dbReference type="GO" id="GO:0030330">
    <property type="term" value="P:DNA damage response, signal transduction by p53 class mediator"/>
    <property type="evidence" value="ECO:0007669"/>
    <property type="project" value="TreeGrafter"/>
</dbReference>
<dbReference type="PROSITE" id="PS00972">
    <property type="entry name" value="USP_1"/>
    <property type="match status" value="1"/>
</dbReference>
<evidence type="ECO:0000313" key="11">
    <source>
        <dbReference type="Proteomes" id="UP001187531"/>
    </source>
</evidence>
<keyword evidence="6 7" id="KW-0788">Thiol protease</keyword>
<evidence type="ECO:0000256" key="2">
    <source>
        <dbReference type="ARBA" id="ARBA00005427"/>
    </source>
</evidence>
<feature type="region of interest" description="Disordered" evidence="8">
    <location>
        <begin position="329"/>
        <end position="357"/>
    </location>
</feature>
<dbReference type="PROSITE" id="PS00973">
    <property type="entry name" value="USP_2"/>
    <property type="match status" value="1"/>
</dbReference>
<dbReference type="InterPro" id="IPR050164">
    <property type="entry name" value="Peptidase_C19"/>
</dbReference>
<dbReference type="GO" id="GO:0006508">
    <property type="term" value="P:proteolysis"/>
    <property type="evidence" value="ECO:0007669"/>
    <property type="project" value="UniProtKB-KW"/>
</dbReference>
<dbReference type="GO" id="GO:0005634">
    <property type="term" value="C:nucleus"/>
    <property type="evidence" value="ECO:0007669"/>
    <property type="project" value="TreeGrafter"/>
</dbReference>
<comment type="similarity">
    <text evidence="2">Belongs to the peptidase C19 family. USP10 subfamily.</text>
</comment>
<sequence length="795" mass="89558">MTDSITKDMNLGFQFLDLTNIPDEEANRIKNVLKDNSRDRPVFFLQDQYKWKEKDKQETQQDYEEQEEPNVVEDNQKDSNITPGSTLVHEYQQLPVENVLQDNFHPQYPVSCVATPVMPPGFYPQMPNILVNTVSPSLQSIPYVMPHVRPYTDQEKIQAEQKVPGYTHGPPPFVSPAFVPQTVFHPNHPTPQSVTGAPYIIQTPYYVTMTPYTPPTTSVLTGVGKPASTSKYNKKDKPKDVKIVAEHRYVEKEKEKYSNEKEITQKDNTMEATNIATTQELKAASLSNGFPDEAEEAKNEVKCSSVSNETGFEATEEVKEVKAEQHLSSVFPPARKRNDNPVEVEVDPTPSEPVAPAPKSWASLFKAPAVSKVSTEPVPPPVQTPPAVTPPPANCDPDTYKLAMHLNNYALVHEGLNLQPRGLLNKGNYCYINAVLQGLMGCPPFYNMIRAIEPIVKMKDASAKPTPVMETLVSFVNEFVTLPPPVSPNPKAKKSMKPSTEISHGLPFEPSIVYSLMQTFNAFKEMGRQEDAEELLTVLLNALNDEMIEFVKLVSKPVQNGIDKPVENGNVEEPEEWQVIGPKNKGTVTRSATICRTPVGDLFLGQMRSVLQTEKGMCTATLQPFFTLQLDIQNEKVNTVNEALDMLVVKEPLVGYIDPKNKKEISASRQTTLEALPPVLMLHLKCFLYDKHGGCQKLMKKIDFPLELEIPRDVLSSNIKAKMSNKQRNYKLFAVIYHDGKEATKGHYVADVYHPELQRWIRYDDAAIKVVDEKTLLRHSPPRVPYLLFYRRKEF</sequence>
<dbReference type="CDD" id="cd02257">
    <property type="entry name" value="Peptidase_C19"/>
    <property type="match status" value="1"/>
</dbReference>
<evidence type="ECO:0000256" key="4">
    <source>
        <dbReference type="ARBA" id="ARBA00022786"/>
    </source>
</evidence>
<dbReference type="FunFam" id="3.90.70.10:FF:000092">
    <property type="entry name" value="Ubiquitin carboxyl-terminal hydrolase"/>
    <property type="match status" value="1"/>
</dbReference>
<dbReference type="GO" id="GO:0016579">
    <property type="term" value="P:protein deubiquitination"/>
    <property type="evidence" value="ECO:0007669"/>
    <property type="project" value="InterPro"/>
</dbReference>
<dbReference type="InterPro" id="IPR018200">
    <property type="entry name" value="USP_CS"/>
</dbReference>
<evidence type="ECO:0000256" key="3">
    <source>
        <dbReference type="ARBA" id="ARBA00022670"/>
    </source>
</evidence>
<comment type="caution">
    <text evidence="10">The sequence shown here is derived from an EMBL/GenBank/DDBJ whole genome shotgun (WGS) entry which is preliminary data.</text>
</comment>
<comment type="catalytic activity">
    <reaction evidence="1 7">
        <text>Thiol-dependent hydrolysis of ester, thioester, amide, peptide and isopeptide bonds formed by the C-terminal Gly of ubiquitin (a 76-residue protein attached to proteins as an intracellular targeting signal).</text>
        <dbReference type="EC" id="3.4.19.12"/>
    </reaction>
</comment>
<evidence type="ECO:0000256" key="8">
    <source>
        <dbReference type="SAM" id="MobiDB-lite"/>
    </source>
</evidence>
<dbReference type="PANTHER" id="PTHR24006">
    <property type="entry name" value="UBIQUITIN CARBOXYL-TERMINAL HYDROLASE"/>
    <property type="match status" value="1"/>
</dbReference>
<dbReference type="InterPro" id="IPR038765">
    <property type="entry name" value="Papain-like_cys_pep_sf"/>
</dbReference>
<proteinExistence type="inferred from homology"/>
<keyword evidence="5 7" id="KW-0378">Hydrolase</keyword>
<feature type="domain" description="USP" evidence="9">
    <location>
        <begin position="421"/>
        <end position="793"/>
    </location>
</feature>
<keyword evidence="11" id="KW-1185">Reference proteome</keyword>
<keyword evidence="4 7" id="KW-0833">Ubl conjugation pathway</keyword>
<dbReference type="InterPro" id="IPR001394">
    <property type="entry name" value="Peptidase_C19_UCH"/>
</dbReference>
<evidence type="ECO:0000256" key="5">
    <source>
        <dbReference type="ARBA" id="ARBA00022801"/>
    </source>
</evidence>
<dbReference type="EMBL" id="JAVRJZ010000005">
    <property type="protein sequence ID" value="KAK2722710.1"/>
    <property type="molecule type" value="Genomic_DNA"/>
</dbReference>
<protein>
    <recommendedName>
        <fullName evidence="7">Ubiquitin carboxyl-terminal hydrolase</fullName>
        <ecNumber evidence="7">3.4.19.12</ecNumber>
    </recommendedName>
</protein>
<organism evidence="10 11">
    <name type="scientific">Artemia franciscana</name>
    <name type="common">Brine shrimp</name>
    <name type="synonym">Artemia sanfranciscana</name>
    <dbReference type="NCBI Taxonomy" id="6661"/>
    <lineage>
        <taxon>Eukaryota</taxon>
        <taxon>Metazoa</taxon>
        <taxon>Ecdysozoa</taxon>
        <taxon>Arthropoda</taxon>
        <taxon>Crustacea</taxon>
        <taxon>Branchiopoda</taxon>
        <taxon>Anostraca</taxon>
        <taxon>Artemiidae</taxon>
        <taxon>Artemia</taxon>
    </lineage>
</organism>
<dbReference type="GO" id="GO:0010506">
    <property type="term" value="P:regulation of autophagy"/>
    <property type="evidence" value="ECO:0007669"/>
    <property type="project" value="TreeGrafter"/>
</dbReference>
<accession>A0AA88I2G0</accession>
<dbReference type="SUPFAM" id="SSF54001">
    <property type="entry name" value="Cysteine proteinases"/>
    <property type="match status" value="1"/>
</dbReference>
<dbReference type="InterPro" id="IPR028889">
    <property type="entry name" value="USP"/>
</dbReference>
<evidence type="ECO:0000313" key="10">
    <source>
        <dbReference type="EMBL" id="KAK2722710.1"/>
    </source>
</evidence>
<gene>
    <name evidence="10" type="ORF">QYM36_003032</name>
</gene>
<dbReference type="Pfam" id="PF00443">
    <property type="entry name" value="UCH"/>
    <property type="match status" value="1"/>
</dbReference>
<dbReference type="GO" id="GO:0005829">
    <property type="term" value="C:cytosol"/>
    <property type="evidence" value="ECO:0007669"/>
    <property type="project" value="TreeGrafter"/>
</dbReference>
<dbReference type="GO" id="GO:0004843">
    <property type="term" value="F:cysteine-type deubiquitinase activity"/>
    <property type="evidence" value="ECO:0007669"/>
    <property type="project" value="UniProtKB-UniRule"/>
</dbReference>
<evidence type="ECO:0000256" key="1">
    <source>
        <dbReference type="ARBA" id="ARBA00000707"/>
    </source>
</evidence>
<keyword evidence="3 7" id="KW-0645">Protease</keyword>
<evidence type="ECO:0000256" key="6">
    <source>
        <dbReference type="ARBA" id="ARBA00022807"/>
    </source>
</evidence>
<evidence type="ECO:0000259" key="9">
    <source>
        <dbReference type="PROSITE" id="PS50235"/>
    </source>
</evidence>
<dbReference type="PANTHER" id="PTHR24006:SF687">
    <property type="entry name" value="UBIQUITIN CARBOXYL-TERMINAL HYDROLASE 10"/>
    <property type="match status" value="1"/>
</dbReference>
<feature type="compositionally biased region" description="Acidic residues" evidence="8">
    <location>
        <begin position="61"/>
        <end position="71"/>
    </location>
</feature>
<dbReference type="Gene3D" id="3.90.70.10">
    <property type="entry name" value="Cysteine proteinases"/>
    <property type="match status" value="1"/>
</dbReference>
<name>A0AA88I2G0_ARTSF</name>
<dbReference type="Proteomes" id="UP001187531">
    <property type="component" value="Unassembled WGS sequence"/>
</dbReference>
<dbReference type="EC" id="3.4.19.12" evidence="7"/>
<dbReference type="PROSITE" id="PS50235">
    <property type="entry name" value="USP_3"/>
    <property type="match status" value="1"/>
</dbReference>
<dbReference type="AlphaFoldDB" id="A0AA88I2G0"/>
<feature type="region of interest" description="Disordered" evidence="8">
    <location>
        <begin position="53"/>
        <end position="79"/>
    </location>
</feature>